<dbReference type="InterPro" id="IPR019734">
    <property type="entry name" value="TPR_rpt"/>
</dbReference>
<sequence>MEAVWPRLRCRAKAIEERLGSEHSETLKVLSRLATVLAWRGCLAESERLQRRILASHATPATRLTRRGEEAEEAVEALTAMHALAETLKDAGKLTEAEMWSRKALMGCEALLGWRHAETLKSVNMLGLVLWQQGELGDAEVLFRRALEGRETQLGTMHPDTLRSINNLAVLLKNCGKLKEAEVLFWRALDGCERQLGAMHPETLTFVNNLAVLLEKQGKLEEAEPLFRRALEGREVPLGAMRPDTLTSVNNLAALLENQGRLEEAEPLYRRALEGFEAQLGAMHPETLTLANNLGLLLQNQGREAQLGALHPDTLSSVFHLADLLEAKGSHLAEARGVEAWCGCGRTAVASASPFGVKEDSPGDVCQKQPPQVEELYLRHFRAMEAGLTCGRWWEVGELQGQELHGPDHPNTRQSRTLLELFRLIRAMGSGGSARPGGDFTAVVAGKAAEASDALSQNGSAIGGVARRGAQNRSGRSAGWVLESMFELRGQVEAIFEAMARGGGGDGLSLERQRYIEIIQDICGTLQEAHVLLQDYPEDSQIRVKDFLDILFTSEVHKAESRVREGRDVKKPSTFEAQNEEPSSSSNGKEVKVRKEQLSRPKEAQKETKEQRTEAETGASEAEVPKVSKASLKDYFEKNYKQGRLFDHEEYRHDPKDWCWVHTGLDVKVWQDALDLTQADDASDVQCLFHYTNELGFKNITDLRKTAVELFASLITTGEKANAWWGAGVYSVQKPPDEWPNLERLLDNNYRRMLKRDIDLKGREAAVKEYRSRVSFCIPILVNASMAYDVSKRRTPEMVKQGKPVGVNLAGMPLNEDGMPPRQCFVIRVDTEEEVGNARAVLMEAVRCRAKAIEERLGSEHFETLKASSRLANVLTARGDYAKAEPLCRRVLASYETATLREVQKLMETMYYAGDLAEAETLCRRAVTERERVLGEMHAETLLSVNDLGLVLTRQGKLKEAELFSRRGLEGRERLLGAMHPDTLESADNLALVLENQGKLEEAEGLTRRALAGFEAQLGANHPDTMTSVHNLAVLLKKQGKLQDAEGLFRRAVASQEAQLGAGHRSTLRSVFGLALLLEAKGGHLAEVEELLLRALNGYEELHGPEHQTTQIVRSHLERFRREHSTG</sequence>
<dbReference type="Pfam" id="PF13424">
    <property type="entry name" value="TPR_12"/>
    <property type="match status" value="5"/>
</dbReference>
<feature type="compositionally biased region" description="Basic and acidic residues" evidence="1">
    <location>
        <begin position="589"/>
        <end position="615"/>
    </location>
</feature>
<dbReference type="PANTHER" id="PTHR46082:SF6">
    <property type="entry name" value="AAA+ ATPASE DOMAIN-CONTAINING PROTEIN-RELATED"/>
    <property type="match status" value="1"/>
</dbReference>
<name>A0ABP0SPS8_9DINO</name>
<feature type="region of interest" description="Disordered" evidence="1">
    <location>
        <begin position="561"/>
        <end position="624"/>
    </location>
</feature>
<evidence type="ECO:0000313" key="2">
    <source>
        <dbReference type="EMBL" id="CAK9114314.1"/>
    </source>
</evidence>
<evidence type="ECO:0000313" key="3">
    <source>
        <dbReference type="Proteomes" id="UP001642464"/>
    </source>
</evidence>
<dbReference type="Gene3D" id="1.25.40.10">
    <property type="entry name" value="Tetratricopeptide repeat domain"/>
    <property type="match status" value="5"/>
</dbReference>
<dbReference type="InterPro" id="IPR053137">
    <property type="entry name" value="NLR-like"/>
</dbReference>
<dbReference type="SUPFAM" id="SSF48452">
    <property type="entry name" value="TPR-like"/>
    <property type="match status" value="4"/>
</dbReference>
<protein>
    <submittedName>
        <fullName evidence="2">Nephrocystin-3</fullName>
    </submittedName>
</protein>
<gene>
    <name evidence="2" type="ORF">SCF082_LOCUS52958</name>
</gene>
<dbReference type="PANTHER" id="PTHR46082">
    <property type="entry name" value="ATP/GTP-BINDING PROTEIN-RELATED"/>
    <property type="match status" value="1"/>
</dbReference>
<dbReference type="EMBL" id="CAXAMM010044350">
    <property type="protein sequence ID" value="CAK9114314.1"/>
    <property type="molecule type" value="Genomic_DNA"/>
</dbReference>
<dbReference type="InterPro" id="IPR011990">
    <property type="entry name" value="TPR-like_helical_dom_sf"/>
</dbReference>
<dbReference type="Proteomes" id="UP001642464">
    <property type="component" value="Unassembled WGS sequence"/>
</dbReference>
<keyword evidence="3" id="KW-1185">Reference proteome</keyword>
<accession>A0ABP0SPS8</accession>
<proteinExistence type="predicted"/>
<feature type="compositionally biased region" description="Polar residues" evidence="1">
    <location>
        <begin position="575"/>
        <end position="588"/>
    </location>
</feature>
<comment type="caution">
    <text evidence="2">The sequence shown here is derived from an EMBL/GenBank/DDBJ whole genome shotgun (WGS) entry which is preliminary data.</text>
</comment>
<organism evidence="2 3">
    <name type="scientific">Durusdinium trenchii</name>
    <dbReference type="NCBI Taxonomy" id="1381693"/>
    <lineage>
        <taxon>Eukaryota</taxon>
        <taxon>Sar</taxon>
        <taxon>Alveolata</taxon>
        <taxon>Dinophyceae</taxon>
        <taxon>Suessiales</taxon>
        <taxon>Symbiodiniaceae</taxon>
        <taxon>Durusdinium</taxon>
    </lineage>
</organism>
<dbReference type="SMART" id="SM00028">
    <property type="entry name" value="TPR"/>
    <property type="match status" value="6"/>
</dbReference>
<dbReference type="Pfam" id="PF13374">
    <property type="entry name" value="TPR_10"/>
    <property type="match status" value="1"/>
</dbReference>
<evidence type="ECO:0000256" key="1">
    <source>
        <dbReference type="SAM" id="MobiDB-lite"/>
    </source>
</evidence>
<reference evidence="2 3" key="1">
    <citation type="submission" date="2024-02" db="EMBL/GenBank/DDBJ databases">
        <authorList>
            <person name="Chen Y."/>
            <person name="Shah S."/>
            <person name="Dougan E. K."/>
            <person name="Thang M."/>
            <person name="Chan C."/>
        </authorList>
    </citation>
    <scope>NUCLEOTIDE SEQUENCE [LARGE SCALE GENOMIC DNA]</scope>
</reference>
<feature type="compositionally biased region" description="Basic and acidic residues" evidence="1">
    <location>
        <begin position="561"/>
        <end position="573"/>
    </location>
</feature>